<dbReference type="RefSeq" id="WP_088251744.1">
    <property type="nucleotide sequence ID" value="NZ_NIDE01000001.1"/>
</dbReference>
<dbReference type="InterPro" id="IPR005624">
    <property type="entry name" value="PduO/GlcC-like"/>
</dbReference>
<protein>
    <recommendedName>
        <fullName evidence="3">Heme-binding protein</fullName>
    </recommendedName>
</protein>
<gene>
    <name evidence="1" type="ORF">FRUB_00228</name>
</gene>
<dbReference type="Gene3D" id="3.30.450.150">
    <property type="entry name" value="Haem-degrading domain"/>
    <property type="match status" value="1"/>
</dbReference>
<dbReference type="Pfam" id="PF03928">
    <property type="entry name" value="HbpS-like"/>
    <property type="match status" value="1"/>
</dbReference>
<accession>A0A225EAW8</accession>
<sequence>MSFRFAVATCLVAFVATGSVRGDDKPVPTGLVSKNRVQLNLAGAELIVAAAKEKAAASGWKMNVAVVDDGGHLLAFARMDGARPASVATAMTKAASAATFRQETGPLPPKGEPDLLLNLSLQNAAAANGGKLTSLKGGIPIVIDGQVVGAVGVAGGNGEQDTEVAKAGAEALLTAVGAKKP</sequence>
<dbReference type="PANTHER" id="PTHR34309">
    <property type="entry name" value="SLR1406 PROTEIN"/>
    <property type="match status" value="1"/>
</dbReference>
<dbReference type="PANTHER" id="PTHR34309:SF1">
    <property type="entry name" value="PROTEIN GLCG"/>
    <property type="match status" value="1"/>
</dbReference>
<dbReference type="InterPro" id="IPR038084">
    <property type="entry name" value="PduO/GlcC-like_sf"/>
</dbReference>
<evidence type="ECO:0008006" key="3">
    <source>
        <dbReference type="Google" id="ProtNLM"/>
    </source>
</evidence>
<dbReference type="EMBL" id="NIDE01000001">
    <property type="protein sequence ID" value="OWK46529.1"/>
    <property type="molecule type" value="Genomic_DNA"/>
</dbReference>
<name>A0A225EAW8_9BACT</name>
<evidence type="ECO:0000313" key="2">
    <source>
        <dbReference type="Proteomes" id="UP000214646"/>
    </source>
</evidence>
<dbReference type="OrthoDB" id="9778896at2"/>
<evidence type="ECO:0000313" key="1">
    <source>
        <dbReference type="EMBL" id="OWK46529.1"/>
    </source>
</evidence>
<reference evidence="2" key="1">
    <citation type="submission" date="2017-06" db="EMBL/GenBank/DDBJ databases">
        <title>Genome analysis of Fimbriiglobus ruber SP5, the first member of the order Planctomycetales with confirmed chitinolytic capability.</title>
        <authorList>
            <person name="Ravin N.V."/>
            <person name="Rakitin A.L."/>
            <person name="Ivanova A.A."/>
            <person name="Beletsky A.V."/>
            <person name="Kulichevskaya I.S."/>
            <person name="Mardanov A.V."/>
            <person name="Dedysh S.N."/>
        </authorList>
    </citation>
    <scope>NUCLEOTIDE SEQUENCE [LARGE SCALE GENOMIC DNA]</scope>
    <source>
        <strain evidence="2">SP5</strain>
    </source>
</reference>
<dbReference type="SUPFAM" id="SSF143744">
    <property type="entry name" value="GlcG-like"/>
    <property type="match status" value="1"/>
</dbReference>
<organism evidence="1 2">
    <name type="scientific">Fimbriiglobus ruber</name>
    <dbReference type="NCBI Taxonomy" id="1908690"/>
    <lineage>
        <taxon>Bacteria</taxon>
        <taxon>Pseudomonadati</taxon>
        <taxon>Planctomycetota</taxon>
        <taxon>Planctomycetia</taxon>
        <taxon>Gemmatales</taxon>
        <taxon>Gemmataceae</taxon>
        <taxon>Fimbriiglobus</taxon>
    </lineage>
</organism>
<dbReference type="AlphaFoldDB" id="A0A225EAW8"/>
<keyword evidence="2" id="KW-1185">Reference proteome</keyword>
<comment type="caution">
    <text evidence="1">The sequence shown here is derived from an EMBL/GenBank/DDBJ whole genome shotgun (WGS) entry which is preliminary data.</text>
</comment>
<proteinExistence type="predicted"/>
<dbReference type="Proteomes" id="UP000214646">
    <property type="component" value="Unassembled WGS sequence"/>
</dbReference>
<dbReference type="InterPro" id="IPR052517">
    <property type="entry name" value="GlcG_carb_metab_protein"/>
</dbReference>